<dbReference type="Pfam" id="PF00561">
    <property type="entry name" value="Abhydrolase_1"/>
    <property type="match status" value="1"/>
</dbReference>
<gene>
    <name evidence="2" type="ORF">UFOPK3564_01166</name>
</gene>
<dbReference type="SUPFAM" id="SSF53474">
    <property type="entry name" value="alpha/beta-Hydrolases"/>
    <property type="match status" value="1"/>
</dbReference>
<dbReference type="InterPro" id="IPR029058">
    <property type="entry name" value="AB_hydrolase_fold"/>
</dbReference>
<dbReference type="InterPro" id="IPR050471">
    <property type="entry name" value="AB_hydrolase"/>
</dbReference>
<evidence type="ECO:0000313" key="2">
    <source>
        <dbReference type="EMBL" id="CAB4909982.1"/>
    </source>
</evidence>
<dbReference type="AlphaFoldDB" id="A0A6J7GQ42"/>
<reference evidence="2" key="1">
    <citation type="submission" date="2020-05" db="EMBL/GenBank/DDBJ databases">
        <authorList>
            <person name="Chiriac C."/>
            <person name="Salcher M."/>
            <person name="Ghai R."/>
            <person name="Kavagutti S V."/>
        </authorList>
    </citation>
    <scope>NUCLEOTIDE SEQUENCE</scope>
</reference>
<organism evidence="2">
    <name type="scientific">freshwater metagenome</name>
    <dbReference type="NCBI Taxonomy" id="449393"/>
    <lineage>
        <taxon>unclassified sequences</taxon>
        <taxon>metagenomes</taxon>
        <taxon>ecological metagenomes</taxon>
    </lineage>
</organism>
<proteinExistence type="predicted"/>
<sequence length="171" mass="18331">MTAQELALRHPGRVRSLVIGCSTAGAASATWTAQADMQALVGAMQSGDAAQALRASWEINVSAAFAAERTDRYDEFVAVTNHDRVSLRVISEQMQAIVGHDTLDRLAQIAVPTTIAHGTEDRMLPYPNGLVLADAIPGATLETFDGAGHLYFWEDPQRAARIALQTSARAD</sequence>
<dbReference type="Gene3D" id="3.40.50.1820">
    <property type="entry name" value="alpha/beta hydrolase"/>
    <property type="match status" value="1"/>
</dbReference>
<dbReference type="EMBL" id="CAFBMK010000051">
    <property type="protein sequence ID" value="CAB4909982.1"/>
    <property type="molecule type" value="Genomic_DNA"/>
</dbReference>
<evidence type="ECO:0000259" key="1">
    <source>
        <dbReference type="Pfam" id="PF00561"/>
    </source>
</evidence>
<accession>A0A6J7GQ42</accession>
<protein>
    <submittedName>
        <fullName evidence="2">Unannotated protein</fullName>
    </submittedName>
</protein>
<dbReference type="PANTHER" id="PTHR43433">
    <property type="entry name" value="HYDROLASE, ALPHA/BETA FOLD FAMILY PROTEIN"/>
    <property type="match status" value="1"/>
</dbReference>
<dbReference type="PANTHER" id="PTHR43433:SF5">
    <property type="entry name" value="AB HYDROLASE-1 DOMAIN-CONTAINING PROTEIN"/>
    <property type="match status" value="1"/>
</dbReference>
<name>A0A6J7GQ42_9ZZZZ</name>
<feature type="domain" description="AB hydrolase-1" evidence="1">
    <location>
        <begin position="1"/>
        <end position="156"/>
    </location>
</feature>
<dbReference type="InterPro" id="IPR000073">
    <property type="entry name" value="AB_hydrolase_1"/>
</dbReference>